<dbReference type="Proteomes" id="UP000299102">
    <property type="component" value="Unassembled WGS sequence"/>
</dbReference>
<reference evidence="2 3" key="1">
    <citation type="journal article" date="2019" name="Commun. Biol.">
        <title>The bagworm genome reveals a unique fibroin gene that provides high tensile strength.</title>
        <authorList>
            <person name="Kono N."/>
            <person name="Nakamura H."/>
            <person name="Ohtoshi R."/>
            <person name="Tomita M."/>
            <person name="Numata K."/>
            <person name="Arakawa K."/>
        </authorList>
    </citation>
    <scope>NUCLEOTIDE SEQUENCE [LARGE SCALE GENOMIC DNA]</scope>
</reference>
<evidence type="ECO:0000313" key="3">
    <source>
        <dbReference type="Proteomes" id="UP000299102"/>
    </source>
</evidence>
<sequence length="222" mass="25036">MRHRDPKWIQFVSRPPTGSVVDVGAASHVTRKSSVARGSLNETERIGLRERFQRRTRDDEHSDHVLVEMRSWSFIHANRYAVIYMRTYILPPMTPPNTSAKNPASSPHMQFKRKLVRAGSDRNRELDAIGTESGNRMSRTRTESGIWFNKKPVVAGPSQLSYNRRDGRRAQRVLCPFRPPARHVNAAHGVNPVRDVADSRLPPGAAADRAPENLETDNNAGN</sequence>
<accession>A0A4C1TL77</accession>
<feature type="region of interest" description="Disordered" evidence="1">
    <location>
        <begin position="193"/>
        <end position="222"/>
    </location>
</feature>
<evidence type="ECO:0000313" key="2">
    <source>
        <dbReference type="EMBL" id="GBP14138.1"/>
    </source>
</evidence>
<comment type="caution">
    <text evidence="2">The sequence shown here is derived from an EMBL/GenBank/DDBJ whole genome shotgun (WGS) entry which is preliminary data.</text>
</comment>
<keyword evidence="3" id="KW-1185">Reference proteome</keyword>
<name>A0A4C1TL77_EUMVA</name>
<protein>
    <submittedName>
        <fullName evidence="2">Uncharacterized protein</fullName>
    </submittedName>
</protein>
<dbReference type="AlphaFoldDB" id="A0A4C1TL77"/>
<organism evidence="2 3">
    <name type="scientific">Eumeta variegata</name>
    <name type="common">Bagworm moth</name>
    <name type="synonym">Eumeta japonica</name>
    <dbReference type="NCBI Taxonomy" id="151549"/>
    <lineage>
        <taxon>Eukaryota</taxon>
        <taxon>Metazoa</taxon>
        <taxon>Ecdysozoa</taxon>
        <taxon>Arthropoda</taxon>
        <taxon>Hexapoda</taxon>
        <taxon>Insecta</taxon>
        <taxon>Pterygota</taxon>
        <taxon>Neoptera</taxon>
        <taxon>Endopterygota</taxon>
        <taxon>Lepidoptera</taxon>
        <taxon>Glossata</taxon>
        <taxon>Ditrysia</taxon>
        <taxon>Tineoidea</taxon>
        <taxon>Psychidae</taxon>
        <taxon>Oiketicinae</taxon>
        <taxon>Eumeta</taxon>
    </lineage>
</organism>
<dbReference type="EMBL" id="BGZK01000061">
    <property type="protein sequence ID" value="GBP14138.1"/>
    <property type="molecule type" value="Genomic_DNA"/>
</dbReference>
<evidence type="ECO:0000256" key="1">
    <source>
        <dbReference type="SAM" id="MobiDB-lite"/>
    </source>
</evidence>
<proteinExistence type="predicted"/>
<gene>
    <name evidence="2" type="ORF">EVAR_102805_1</name>
</gene>